<reference evidence="1" key="1">
    <citation type="submission" date="2020-09" db="EMBL/GenBank/DDBJ databases">
        <title>Leviviricetes taxonomy.</title>
        <authorList>
            <person name="Stockdale S.R."/>
            <person name="Callanan J."/>
            <person name="Adriaenssens E.M."/>
            <person name="Kuhn J.H."/>
            <person name="Rumnieks J."/>
            <person name="Shkoporov A."/>
            <person name="Draper L.A."/>
            <person name="Ross P."/>
            <person name="Hill C."/>
        </authorList>
    </citation>
    <scope>NUCLEOTIDE SEQUENCE</scope>
</reference>
<evidence type="ECO:0000313" key="1">
    <source>
        <dbReference type="EMBL" id="DAD52644.1"/>
    </source>
</evidence>
<dbReference type="GeneID" id="80400934"/>
<dbReference type="Proteomes" id="UP000680918">
    <property type="component" value="Segment"/>
</dbReference>
<feature type="non-terminal residue" evidence="1">
    <location>
        <position position="1"/>
    </location>
</feature>
<dbReference type="EMBL" id="BK014165">
    <property type="protein sequence ID" value="DAD52644.1"/>
    <property type="molecule type" value="Genomic_RNA"/>
</dbReference>
<evidence type="ECO:0000313" key="2">
    <source>
        <dbReference type="Proteomes" id="UP000680918"/>
    </source>
</evidence>
<name>A0A8S5L5B2_9VIRU</name>
<protein>
    <submittedName>
        <fullName evidence="1">Uncharacterized protein</fullName>
    </submittedName>
</protein>
<dbReference type="KEGG" id="vg:80400934"/>
<organism evidence="1 2">
    <name type="scientific">ssRNA phage SRR7976299_17</name>
    <dbReference type="NCBI Taxonomy" id="2786639"/>
    <lineage>
        <taxon>Viruses</taxon>
        <taxon>Riboviria</taxon>
        <taxon>Orthornavirae</taxon>
        <taxon>Lenarviricota</taxon>
        <taxon>Leviviricetes</taxon>
        <taxon>Timlovirales</taxon>
        <taxon>Steitzviridae</taxon>
        <taxon>Giliycovirus</taxon>
        <taxon>Giliycovirus pelocola</taxon>
        <taxon>Weheuvirus pelocola</taxon>
    </lineage>
</organism>
<keyword evidence="2" id="KW-1185">Reference proteome</keyword>
<dbReference type="RefSeq" id="YP_010771248.1">
    <property type="nucleotide sequence ID" value="NC_074532.1"/>
</dbReference>
<gene>
    <name evidence="1" type="primary">SRR7976299_17_1</name>
</gene>
<sequence>GGATGLLFSAMTRHYRNEEVCDETENEG</sequence>
<accession>A0A8S5L5B2</accession>
<proteinExistence type="predicted"/>